<dbReference type="InterPro" id="IPR007487">
    <property type="entry name" value="ABC_transpt-TYRBP-like"/>
</dbReference>
<sequence length="348" mass="37387">MAIQGEGGIWMKQTIKRFGVPILFSILVLSGCKGEEQSATSGTKENGKGEKTVTIGVTQIIQHPSLDAAFDGFKKALEDGGFKEGENVQYNIQNAQGDMNNSQTIANNFVSDGVDLIFANSTPSAQSALNATKDIPIVFTSVTDPVGASLVPSMDQAGDNITGTTDSHPDAIRKTIQFIDEQTDAKTVGLIYNAGEQNSLAQIEKVKEAAKQTDLKLVEASVSTTAEVKQAAESLVGKADVFYIVTDNTVVSAIESVVSVANEKKIPVFTGELDSLKRGCFAAYGFDYYDIGYQAGEMAVAILKGEAKPAEIKPEYPKKLKLVINKQAAEKQGIKLKPEWDQMAEYIE</sequence>
<dbReference type="SUPFAM" id="SSF53822">
    <property type="entry name" value="Periplasmic binding protein-like I"/>
    <property type="match status" value="1"/>
</dbReference>
<dbReference type="InterPro" id="IPR028082">
    <property type="entry name" value="Peripla_BP_I"/>
</dbReference>
<dbReference type="KEGG" id="gtn:GTNG_1915"/>
<dbReference type="Pfam" id="PF04392">
    <property type="entry name" value="ABC_sub_bind"/>
    <property type="match status" value="1"/>
</dbReference>
<dbReference type="PANTHER" id="PTHR35271:SF1">
    <property type="entry name" value="ABC TRANSPORTER, SUBSTRATE-BINDING LIPOPROTEIN"/>
    <property type="match status" value="1"/>
</dbReference>
<dbReference type="AlphaFoldDB" id="A4IPL6"/>
<dbReference type="CDD" id="cd06325">
    <property type="entry name" value="PBP1_ABC_unchar_transporter"/>
    <property type="match status" value="1"/>
</dbReference>
<protein>
    <submittedName>
        <fullName evidence="1">ABC transporter periplasmic substrate-binding protein</fullName>
    </submittedName>
</protein>
<gene>
    <name evidence="1" type="ordered locus">GTNG_1915</name>
</gene>
<evidence type="ECO:0000313" key="1">
    <source>
        <dbReference type="EMBL" id="ABO67270.1"/>
    </source>
</evidence>
<proteinExistence type="predicted"/>
<name>A4IPL6_GEOTN</name>
<accession>A4IPL6</accession>
<dbReference type="Proteomes" id="UP000001578">
    <property type="component" value="Chromosome"/>
</dbReference>
<organism evidence="1 2">
    <name type="scientific">Geobacillus thermodenitrificans (strain NG80-2)</name>
    <dbReference type="NCBI Taxonomy" id="420246"/>
    <lineage>
        <taxon>Bacteria</taxon>
        <taxon>Bacillati</taxon>
        <taxon>Bacillota</taxon>
        <taxon>Bacilli</taxon>
        <taxon>Bacillales</taxon>
        <taxon>Anoxybacillaceae</taxon>
        <taxon>Geobacillus</taxon>
    </lineage>
</organism>
<dbReference type="PANTHER" id="PTHR35271">
    <property type="entry name" value="ABC TRANSPORTER, SUBSTRATE-BINDING LIPOPROTEIN-RELATED"/>
    <property type="match status" value="1"/>
</dbReference>
<dbReference type="HOGENOM" id="CLU_058196_0_0_9"/>
<dbReference type="Gene3D" id="3.40.50.2300">
    <property type="match status" value="2"/>
</dbReference>
<dbReference type="EMBL" id="CP000557">
    <property type="protein sequence ID" value="ABO67270.1"/>
    <property type="molecule type" value="Genomic_DNA"/>
</dbReference>
<dbReference type="eggNOG" id="COG2984">
    <property type="taxonomic scope" value="Bacteria"/>
</dbReference>
<reference evidence="1 2" key="1">
    <citation type="journal article" date="2007" name="Proc. Natl. Acad. Sci. U.S.A.">
        <title>Genome and proteome of long-chain alkane degrading Geobacillus thermodenitrificans NG80-2 isolated from a deep-subsurface oil reservoir.</title>
        <authorList>
            <person name="Feng L."/>
            <person name="Wang W."/>
            <person name="Cheng J."/>
            <person name="Ren Y."/>
            <person name="Zhao G."/>
            <person name="Gao C."/>
            <person name="Tang Y."/>
            <person name="Liu X."/>
            <person name="Han W."/>
            <person name="Peng X."/>
            <person name="Liu R."/>
            <person name="Wang L."/>
        </authorList>
    </citation>
    <scope>NUCLEOTIDE SEQUENCE [LARGE SCALE GENOMIC DNA]</scope>
    <source>
        <strain evidence="1 2">NG80-2</strain>
    </source>
</reference>
<evidence type="ECO:0000313" key="2">
    <source>
        <dbReference type="Proteomes" id="UP000001578"/>
    </source>
</evidence>